<dbReference type="SUPFAM" id="SSF55469">
    <property type="entry name" value="FMN-dependent nitroreductase-like"/>
    <property type="match status" value="2"/>
</dbReference>
<name>A0A1I4LNH1_9FIRM</name>
<evidence type="ECO:0000256" key="2">
    <source>
        <dbReference type="ARBA" id="ARBA00022643"/>
    </source>
</evidence>
<dbReference type="PANTHER" id="PTHR23026">
    <property type="entry name" value="NADPH NITROREDUCTASE"/>
    <property type="match status" value="1"/>
</dbReference>
<dbReference type="InterPro" id="IPR029478">
    <property type="entry name" value="TM1586_NiRdase"/>
</dbReference>
<dbReference type="CDD" id="cd02062">
    <property type="entry name" value="Nitro_FMN_reductase"/>
    <property type="match status" value="1"/>
</dbReference>
<keyword evidence="3" id="KW-0560">Oxidoreductase</keyword>
<dbReference type="Pfam" id="PF14512">
    <property type="entry name" value="TM1586_NiRdase"/>
    <property type="match status" value="1"/>
</dbReference>
<dbReference type="InterPro" id="IPR050627">
    <property type="entry name" value="Nitroreductase/BluB"/>
</dbReference>
<dbReference type="Gene3D" id="3.40.109.10">
    <property type="entry name" value="NADH Oxidase"/>
    <property type="match status" value="1"/>
</dbReference>
<dbReference type="Gene3D" id="3.40.109.30">
    <property type="entry name" value="putative nitroreductase (tm1586), domain 2"/>
    <property type="match status" value="1"/>
</dbReference>
<dbReference type="RefSeq" id="WP_089862396.1">
    <property type="nucleotide sequence ID" value="NZ_FOTI01000042.1"/>
</dbReference>
<proteinExistence type="predicted"/>
<evidence type="ECO:0000256" key="3">
    <source>
        <dbReference type="ARBA" id="ARBA00023002"/>
    </source>
</evidence>
<keyword evidence="1" id="KW-0285">Flavoprotein</keyword>
<organism evidence="5 6">
    <name type="scientific">Halanaerobium salsuginis</name>
    <dbReference type="NCBI Taxonomy" id="29563"/>
    <lineage>
        <taxon>Bacteria</taxon>
        <taxon>Bacillati</taxon>
        <taxon>Bacillota</taxon>
        <taxon>Clostridia</taxon>
        <taxon>Halanaerobiales</taxon>
        <taxon>Halanaerobiaceae</taxon>
        <taxon>Halanaerobium</taxon>
    </lineage>
</organism>
<keyword evidence="2" id="KW-0288">FMN</keyword>
<dbReference type="AlphaFoldDB" id="A0A1I4LNH1"/>
<evidence type="ECO:0000256" key="1">
    <source>
        <dbReference type="ARBA" id="ARBA00022630"/>
    </source>
</evidence>
<evidence type="ECO:0000313" key="5">
    <source>
        <dbReference type="EMBL" id="SFL92509.1"/>
    </source>
</evidence>
<dbReference type="GO" id="GO:0016491">
    <property type="term" value="F:oxidoreductase activity"/>
    <property type="evidence" value="ECO:0007669"/>
    <property type="project" value="UniProtKB-KW"/>
</dbReference>
<keyword evidence="6" id="KW-1185">Reference proteome</keyword>
<dbReference type="EMBL" id="FOTI01000042">
    <property type="protein sequence ID" value="SFL92509.1"/>
    <property type="molecule type" value="Genomic_DNA"/>
</dbReference>
<dbReference type="OrthoDB" id="9814075at2"/>
<protein>
    <submittedName>
        <fullName evidence="5">Nitroreductase family protein</fullName>
    </submittedName>
</protein>
<sequence>MDIPVKRWYEAVKNRYAQQKYMLKEIKPFTLKSLSKKLAELSNVYPEVRLEVYQKSIKEILPALRGKYGEFTDSPAFLAIILQDKGKNRWLKAGYIGEAAILEATALGLGTCWIGAHYLPEYTKVELNLKKDEKLVAVSPIGYSSENYNLTRNFISKLFPHRDRRNLADLCPDGYDQDWPSWVKNAVQLASYAPSRLNRQPWRFYYGEGRLVVECHGEVTAYKKLECGIALLHLEIGALDGGQTGKIEFETLGLASFVKQNN</sequence>
<evidence type="ECO:0000313" key="6">
    <source>
        <dbReference type="Proteomes" id="UP000199006"/>
    </source>
</evidence>
<feature type="domain" description="Putative nitroreductase TM1586" evidence="4">
    <location>
        <begin position="9"/>
        <end position="238"/>
    </location>
</feature>
<dbReference type="PANTHER" id="PTHR23026:SF90">
    <property type="entry name" value="IODOTYROSINE DEIODINASE 1"/>
    <property type="match status" value="1"/>
</dbReference>
<dbReference type="InterPro" id="IPR000415">
    <property type="entry name" value="Nitroreductase-like"/>
</dbReference>
<evidence type="ECO:0000259" key="4">
    <source>
        <dbReference type="Pfam" id="PF14512"/>
    </source>
</evidence>
<reference evidence="5 6" key="1">
    <citation type="submission" date="2016-10" db="EMBL/GenBank/DDBJ databases">
        <authorList>
            <person name="de Groot N.N."/>
        </authorList>
    </citation>
    <scope>NUCLEOTIDE SEQUENCE [LARGE SCALE GENOMIC DNA]</scope>
    <source>
        <strain evidence="5 6">ATCC 51327</strain>
    </source>
</reference>
<gene>
    <name evidence="5" type="ORF">SAMN02983006_02370</name>
</gene>
<dbReference type="STRING" id="29563.SAMN02983006_02370"/>
<dbReference type="Proteomes" id="UP000199006">
    <property type="component" value="Unassembled WGS sequence"/>
</dbReference>
<accession>A0A1I4LNH1</accession>